<dbReference type="FunFam" id="3.10.20.340:FF:000001">
    <property type="entry name" value="Arginine biosynthesis bifunctional protein ArgJ, chloroplastic"/>
    <property type="match status" value="1"/>
</dbReference>
<dbReference type="GeneID" id="16997457"/>
<dbReference type="KEGG" id="cme:CYME_CMS424C"/>
<dbReference type="EC" id="2.3.1.1" evidence="10"/>
<comment type="pathway">
    <text evidence="10">Amino-acid biosynthesis; L-arginine biosynthesis; N(2)-acetyl-L-ornithine from L-glutamate: step 1/4.</text>
</comment>
<reference evidence="11 12" key="1">
    <citation type="journal article" date="2004" name="Nature">
        <title>Genome sequence of the ultrasmall unicellular red alga Cyanidioschyzon merolae 10D.</title>
        <authorList>
            <person name="Matsuzaki M."/>
            <person name="Misumi O."/>
            <person name="Shin-i T."/>
            <person name="Maruyama S."/>
            <person name="Takahara M."/>
            <person name="Miyagishima S."/>
            <person name="Mori T."/>
            <person name="Nishida K."/>
            <person name="Yagisawa F."/>
            <person name="Nishida K."/>
            <person name="Yoshida Y."/>
            <person name="Nishimura Y."/>
            <person name="Nakao S."/>
            <person name="Kobayashi T."/>
            <person name="Momoyama Y."/>
            <person name="Higashiyama T."/>
            <person name="Minoda A."/>
            <person name="Sano M."/>
            <person name="Nomoto H."/>
            <person name="Oishi K."/>
            <person name="Hayashi H."/>
            <person name="Ohta F."/>
            <person name="Nishizaka S."/>
            <person name="Haga S."/>
            <person name="Miura S."/>
            <person name="Morishita T."/>
            <person name="Kabeya Y."/>
            <person name="Terasawa K."/>
            <person name="Suzuki Y."/>
            <person name="Ishii Y."/>
            <person name="Asakawa S."/>
            <person name="Takano H."/>
            <person name="Ohta N."/>
            <person name="Kuroiwa H."/>
            <person name="Tanaka K."/>
            <person name="Shimizu N."/>
            <person name="Sugano S."/>
            <person name="Sato N."/>
            <person name="Nozaki H."/>
            <person name="Ogasawara N."/>
            <person name="Kohara Y."/>
            <person name="Kuroiwa T."/>
        </authorList>
    </citation>
    <scope>NUCLEOTIDE SEQUENCE [LARGE SCALE GENOMIC DNA]</scope>
    <source>
        <strain evidence="11 12">10D</strain>
    </source>
</reference>
<feature type="binding site" evidence="10">
    <location>
        <position position="374"/>
    </location>
    <ligand>
        <name>substrate</name>
    </ligand>
</feature>
<dbReference type="OrthoDB" id="2017946at2759"/>
<dbReference type="PANTHER" id="PTHR23100">
    <property type="entry name" value="ARGININE BIOSYNTHESIS BIFUNCTIONAL PROTEIN ARGJ"/>
    <property type="match status" value="1"/>
</dbReference>
<evidence type="ECO:0000256" key="10">
    <source>
        <dbReference type="HAMAP-Rule" id="MF_03124"/>
    </source>
</evidence>
<dbReference type="GO" id="GO:0006526">
    <property type="term" value="P:L-arginine biosynthetic process"/>
    <property type="evidence" value="ECO:0007669"/>
    <property type="project" value="UniProtKB-UniRule"/>
</dbReference>
<feature type="site" description="Cleavage; by autolysis" evidence="10">
    <location>
        <begin position="286"/>
        <end position="287"/>
    </location>
</feature>
<dbReference type="GO" id="GO:0005759">
    <property type="term" value="C:mitochondrial matrix"/>
    <property type="evidence" value="ECO:0007669"/>
    <property type="project" value="UniProtKB-SubCell"/>
</dbReference>
<comment type="function">
    <text evidence="10">Catalyzes two activities which are involved in the cyclic version of arginine biosynthesis: the synthesis of acetylglutamate from glutamate and acetyl-CoA, and of ornithine by transacetylation between acetylornithine and glutamate.</text>
</comment>
<dbReference type="PANTHER" id="PTHR23100:SF0">
    <property type="entry name" value="ARGININE BIOSYNTHESIS BIFUNCTIONAL PROTEIN ARGJ, MITOCHONDRIAL"/>
    <property type="match status" value="1"/>
</dbReference>
<evidence type="ECO:0000256" key="5">
    <source>
        <dbReference type="ARBA" id="ARBA00022679"/>
    </source>
</evidence>
<dbReference type="InterPro" id="IPR042195">
    <property type="entry name" value="ArgJ_beta_C"/>
</dbReference>
<dbReference type="Gene3D" id="3.60.70.12">
    <property type="entry name" value="L-amino peptidase D-ALA esterase/amidase"/>
    <property type="match status" value="1"/>
</dbReference>
<dbReference type="GO" id="GO:0004358">
    <property type="term" value="F:L-glutamate N-acetyltransferase activity, acting on acetyl-L-ornithine as donor"/>
    <property type="evidence" value="ECO:0007669"/>
    <property type="project" value="UniProtKB-UniRule"/>
</dbReference>
<feature type="binding site" evidence="10">
    <location>
        <position position="287"/>
    </location>
    <ligand>
        <name>substrate</name>
    </ligand>
</feature>
<dbReference type="Proteomes" id="UP000007014">
    <property type="component" value="Chromosome 19"/>
</dbReference>
<keyword evidence="5 10" id="KW-0808">Transferase</keyword>
<keyword evidence="7 10" id="KW-0511">Multifunctional enzyme</keyword>
<keyword evidence="10" id="KW-0496">Mitochondrion</keyword>
<dbReference type="EMBL" id="AP006501">
    <property type="protein sequence ID" value="BAM82983.1"/>
    <property type="molecule type" value="Genomic_DNA"/>
</dbReference>
<feature type="binding site" evidence="10">
    <location>
        <position position="516"/>
    </location>
    <ligand>
        <name>substrate</name>
    </ligand>
</feature>
<dbReference type="FunFam" id="3.60.70.12:FF:000001">
    <property type="entry name" value="Arginine biosynthesis bifunctional protein ArgJ, chloroplastic"/>
    <property type="match status" value="1"/>
</dbReference>
<dbReference type="CDD" id="cd02152">
    <property type="entry name" value="OAT"/>
    <property type="match status" value="1"/>
</dbReference>
<comment type="subunit">
    <text evidence="10">Heterodimer of an alpha and a beta chain.</text>
</comment>
<dbReference type="HOGENOM" id="CLU_027172_1_1_1"/>
<gene>
    <name evidence="11" type="ORF">CYME_CMS424C</name>
</gene>
<dbReference type="GO" id="GO:0006592">
    <property type="term" value="P:ornithine biosynthetic process"/>
    <property type="evidence" value="ECO:0007669"/>
    <property type="project" value="TreeGrafter"/>
</dbReference>
<dbReference type="AlphaFoldDB" id="M1VM54"/>
<feature type="active site" description="Nucleophile" evidence="10">
    <location>
        <position position="287"/>
    </location>
</feature>
<comment type="pathway">
    <text evidence="10">Amino-acid biosynthesis; L-arginine biosynthesis; L-ornithine and N-acetyl-L-glutamate from L-glutamate and N(2)-acetyl-L-ornithine (cyclic): step 1/1.</text>
</comment>
<comment type="catalytic activity">
    <reaction evidence="10">
        <text>L-glutamate + acetyl-CoA = N-acetyl-L-glutamate + CoA + H(+)</text>
        <dbReference type="Rhea" id="RHEA:24292"/>
        <dbReference type="ChEBI" id="CHEBI:15378"/>
        <dbReference type="ChEBI" id="CHEBI:29985"/>
        <dbReference type="ChEBI" id="CHEBI:44337"/>
        <dbReference type="ChEBI" id="CHEBI:57287"/>
        <dbReference type="ChEBI" id="CHEBI:57288"/>
        <dbReference type="EC" id="2.3.1.1"/>
    </reaction>
</comment>
<dbReference type="InterPro" id="IPR016117">
    <property type="entry name" value="ArgJ-like_dom_sf"/>
</dbReference>
<feature type="site" description="Involved in the stabilization of negative charge on the oxyanion by the formation of the oxyanion hole" evidence="10">
    <location>
        <position position="207"/>
    </location>
</feature>
<evidence type="ECO:0000256" key="2">
    <source>
        <dbReference type="ARBA" id="ARBA00011475"/>
    </source>
</evidence>
<evidence type="ECO:0000256" key="1">
    <source>
        <dbReference type="ARBA" id="ARBA00006774"/>
    </source>
</evidence>
<evidence type="ECO:0000256" key="9">
    <source>
        <dbReference type="ARBA" id="ARBA00049439"/>
    </source>
</evidence>
<dbReference type="InterPro" id="IPR002813">
    <property type="entry name" value="Arg_biosynth_ArgJ"/>
</dbReference>
<sequence>MCDLVFRPYRSTSAETAGFDRERYYGVSGSMAFVVSPVPAFQRRFVQAEPRFIQYHRKLAPARNLSYIRRGLLPPQRLCLQQRVEPALHESFRFLRDGSVTTPEGFRAAAMAAGLKPSGAPDLALLYSPLPCIAAGVFTQSVLAAAPVRFCRAQLAQADQRVQAILINSGQANAATGTAGDIDAQQTAEAVARSLKISPAAVLLASTGVIGKRIPMDLLLDAVPRIVELVSRADASSIGGTLAARAIMTTDLVPKHIAGEAFMPDGRRIRVGAMAKGSGMIHPNMATMLAFATTDAEMKSTTWQKLLRNAADQSFNQITVDGDTSTNDTLLGLANGAAGVSIPDDERSIEYRVIRDLLTAVLQHCAKAIARDGEGANVLLEVRVSGARSDAEARQLARCVASSALCKAAVFGKDPNWGRVAAALGRAGVPFDPMHLEIALGPHQLMTAGQPVPYDAEAARRYLADAAAAGKNAETYNTAADTVTFEIRVGQGPGMGLAWGCDLSYDYVRINAEYTT</sequence>
<dbReference type="NCBIfam" id="TIGR00120">
    <property type="entry name" value="ArgJ"/>
    <property type="match status" value="1"/>
</dbReference>
<dbReference type="Gramene" id="CMS424CT">
    <property type="protein sequence ID" value="CMS424CT"/>
    <property type="gene ID" value="CMS424C"/>
</dbReference>
<evidence type="ECO:0000256" key="8">
    <source>
        <dbReference type="ARBA" id="ARBA00023315"/>
    </source>
</evidence>
<dbReference type="NCBIfam" id="NF003802">
    <property type="entry name" value="PRK05388.1"/>
    <property type="match status" value="1"/>
</dbReference>
<protein>
    <recommendedName>
        <fullName evidence="10">Arginine biosynthesis bifunctional protein ArgJ, mitochondrial</fullName>
    </recommendedName>
    <domain>
        <recommendedName>
            <fullName evidence="10">Glutamate N-acetyltransferase</fullName>
            <shortName evidence="10">GAT</shortName>
            <ecNumber evidence="10">2.3.1.35</ecNumber>
        </recommendedName>
        <alternativeName>
            <fullName evidence="10">Ornithine acetyltransferase</fullName>
            <shortName evidence="10">OATase</shortName>
        </alternativeName>
        <alternativeName>
            <fullName evidence="10">Ornithine transacetylase</fullName>
        </alternativeName>
    </domain>
    <domain>
        <recommendedName>
            <fullName evidence="10">Amino-acid acetyltransferase</fullName>
            <ecNumber evidence="10">2.3.1.1</ecNumber>
        </recommendedName>
        <alternativeName>
            <fullName evidence="10">N-acetylglutamate synthase</fullName>
            <shortName evidence="10">AGS</shortName>
        </alternativeName>
    </domain>
    <component>
        <recommendedName>
            <fullName evidence="10">Arginine biosynthesis bifunctional protein ArgJ alpha chain</fullName>
        </recommendedName>
    </component>
    <component>
        <recommendedName>
            <fullName evidence="10">Arginine biosynthesis bifunctional protein ArgJ beta chain</fullName>
        </recommendedName>
    </component>
</protein>
<organism evidence="11 12">
    <name type="scientific">Cyanidioschyzon merolae (strain NIES-3377 / 10D)</name>
    <name type="common">Unicellular red alga</name>
    <dbReference type="NCBI Taxonomy" id="280699"/>
    <lineage>
        <taxon>Eukaryota</taxon>
        <taxon>Rhodophyta</taxon>
        <taxon>Bangiophyceae</taxon>
        <taxon>Cyanidiales</taxon>
        <taxon>Cyanidiaceae</taxon>
        <taxon>Cyanidioschyzon</taxon>
    </lineage>
</organism>
<keyword evidence="6 10" id="KW-0068">Autocatalytic cleavage</keyword>
<evidence type="ECO:0000313" key="11">
    <source>
        <dbReference type="EMBL" id="BAM82983.1"/>
    </source>
</evidence>
<evidence type="ECO:0000256" key="3">
    <source>
        <dbReference type="ARBA" id="ARBA00022571"/>
    </source>
</evidence>
<proteinExistence type="inferred from homology"/>
<comment type="PTM">
    <text evidence="10">The alpha and beta chains are autoproteolytically processed from a single precursor protein within the mitochondrion.</text>
</comment>
<feature type="chain" id="PRO_5023474000" description="Arginine biosynthesis bifunctional protein ArgJ beta chain" evidence="10">
    <location>
        <begin position="287"/>
        <end position="516"/>
    </location>
</feature>
<comment type="catalytic activity">
    <reaction evidence="9 10">
        <text>N(2)-acetyl-L-ornithine + L-glutamate = N-acetyl-L-glutamate + L-ornithine</text>
        <dbReference type="Rhea" id="RHEA:15349"/>
        <dbReference type="ChEBI" id="CHEBI:29985"/>
        <dbReference type="ChEBI" id="CHEBI:44337"/>
        <dbReference type="ChEBI" id="CHEBI:46911"/>
        <dbReference type="ChEBI" id="CHEBI:57805"/>
        <dbReference type="EC" id="2.3.1.35"/>
    </reaction>
</comment>
<evidence type="ECO:0000256" key="6">
    <source>
        <dbReference type="ARBA" id="ARBA00022813"/>
    </source>
</evidence>
<dbReference type="OMA" id="WGRIVMA"/>
<keyword evidence="8 10" id="KW-0012">Acyltransferase</keyword>
<dbReference type="eggNOG" id="KOG2786">
    <property type="taxonomic scope" value="Eukaryota"/>
</dbReference>
<dbReference type="EC" id="2.3.1.35" evidence="10"/>
<dbReference type="HAMAP" id="MF_01106">
    <property type="entry name" value="ArgJ"/>
    <property type="match status" value="1"/>
</dbReference>
<name>M1VM54_CYAM1</name>
<keyword evidence="4 10" id="KW-0028">Amino-acid biosynthesis</keyword>
<comment type="subcellular location">
    <subcellularLocation>
        <location evidence="10">Mitochondrion matrix</location>
    </subcellularLocation>
</comment>
<dbReference type="STRING" id="280699.M1VM54"/>
<comment type="subunit">
    <text evidence="2">Heterotetramer of two alpha and two beta chains.</text>
</comment>
<keyword evidence="3 10" id="KW-0055">Arginine biosynthesis</keyword>
<feature type="binding site" evidence="10">
    <location>
        <position position="249"/>
    </location>
    <ligand>
        <name>substrate</name>
    </ligand>
</feature>
<feature type="site" description="Involved in the stabilization of negative charge on the oxyanion by the formation of the oxyanion hole" evidence="10">
    <location>
        <position position="208"/>
    </location>
</feature>
<dbReference type="Gene3D" id="3.10.20.340">
    <property type="entry name" value="ArgJ beta chain, C-terminal domain"/>
    <property type="match status" value="1"/>
</dbReference>
<dbReference type="RefSeq" id="XP_005539019.1">
    <property type="nucleotide sequence ID" value="XM_005538962.1"/>
</dbReference>
<evidence type="ECO:0000256" key="7">
    <source>
        <dbReference type="ARBA" id="ARBA00023268"/>
    </source>
</evidence>
<reference evidence="11 12" key="2">
    <citation type="journal article" date="2007" name="BMC Biol.">
        <title>A 100%-complete sequence reveals unusually simple genomic features in the hot-spring red alga Cyanidioschyzon merolae.</title>
        <authorList>
            <person name="Nozaki H."/>
            <person name="Takano H."/>
            <person name="Misumi O."/>
            <person name="Terasawa K."/>
            <person name="Matsuzaki M."/>
            <person name="Maruyama S."/>
            <person name="Nishida K."/>
            <person name="Yagisawa F."/>
            <person name="Yoshida Y."/>
            <person name="Fujiwara T."/>
            <person name="Takio S."/>
            <person name="Tamura K."/>
            <person name="Chung S.J."/>
            <person name="Nakamura S."/>
            <person name="Kuroiwa H."/>
            <person name="Tanaka K."/>
            <person name="Sato N."/>
            <person name="Kuroiwa T."/>
        </authorList>
    </citation>
    <scope>NUCLEOTIDE SEQUENCE [LARGE SCALE GENOMIC DNA]</scope>
    <source>
        <strain evidence="11 12">10D</strain>
    </source>
</reference>
<dbReference type="UniPathway" id="UPA00068">
    <property type="reaction ID" value="UER00106"/>
</dbReference>
<comment type="similarity">
    <text evidence="1 10">Belongs to the ArgJ family.</text>
</comment>
<evidence type="ECO:0000313" key="12">
    <source>
        <dbReference type="Proteomes" id="UP000007014"/>
    </source>
</evidence>
<dbReference type="GO" id="GO:0004042">
    <property type="term" value="F:L-glutamate N-acetyltransferase activity"/>
    <property type="evidence" value="ECO:0007669"/>
    <property type="project" value="UniProtKB-UniRule"/>
</dbReference>
<feature type="binding site" evidence="10">
    <location>
        <position position="276"/>
    </location>
    <ligand>
        <name>substrate</name>
    </ligand>
</feature>
<feature type="binding site" evidence="10">
    <location>
        <position position="511"/>
    </location>
    <ligand>
        <name>substrate</name>
    </ligand>
</feature>
<accession>M1VM54</accession>
<evidence type="ECO:0000256" key="4">
    <source>
        <dbReference type="ARBA" id="ARBA00022605"/>
    </source>
</evidence>
<dbReference type="Pfam" id="PF01960">
    <property type="entry name" value="ArgJ"/>
    <property type="match status" value="1"/>
</dbReference>
<dbReference type="SUPFAM" id="SSF56266">
    <property type="entry name" value="DmpA/ArgJ-like"/>
    <property type="match status" value="1"/>
</dbReference>
<feature type="chain" id="PRO_5023473999" description="Arginine biosynthesis bifunctional protein ArgJ alpha chain" evidence="10">
    <location>
        <begin position="1"/>
        <end position="286"/>
    </location>
</feature>
<keyword evidence="12" id="KW-1185">Reference proteome</keyword>